<evidence type="ECO:0000256" key="7">
    <source>
        <dbReference type="ARBA" id="ARBA00025526"/>
    </source>
</evidence>
<evidence type="ECO:0000259" key="9">
    <source>
        <dbReference type="PROSITE" id="PS51722"/>
    </source>
</evidence>
<dbReference type="CDD" id="cd03696">
    <property type="entry name" value="SelB_II"/>
    <property type="match status" value="1"/>
</dbReference>
<dbReference type="NCBIfam" id="TIGR00231">
    <property type="entry name" value="small_GTP"/>
    <property type="match status" value="1"/>
</dbReference>
<dbReference type="GO" id="GO:0005829">
    <property type="term" value="C:cytosol"/>
    <property type="evidence" value="ECO:0007669"/>
    <property type="project" value="TreeGrafter"/>
</dbReference>
<dbReference type="SUPFAM" id="SSF46785">
    <property type="entry name" value="Winged helix' DNA-binding domain"/>
    <property type="match status" value="3"/>
</dbReference>
<evidence type="ECO:0000256" key="4">
    <source>
        <dbReference type="ARBA" id="ARBA00022741"/>
    </source>
</evidence>
<dbReference type="SUPFAM" id="SSF50465">
    <property type="entry name" value="EF-Tu/eEF-1alpha/eIF2-gamma C-terminal domain"/>
    <property type="match status" value="1"/>
</dbReference>
<dbReference type="InterPro" id="IPR004535">
    <property type="entry name" value="Transl_elong_SelB"/>
</dbReference>
<dbReference type="InterPro" id="IPR036388">
    <property type="entry name" value="WH-like_DNA-bd_sf"/>
</dbReference>
<evidence type="ECO:0000256" key="5">
    <source>
        <dbReference type="ARBA" id="ARBA00022917"/>
    </source>
</evidence>
<dbReference type="CDD" id="cd04171">
    <property type="entry name" value="SelB"/>
    <property type="match status" value="1"/>
</dbReference>
<gene>
    <name evidence="10" type="ORF">Q428_07840</name>
</gene>
<dbReference type="InterPro" id="IPR005225">
    <property type="entry name" value="Small_GTP-bd"/>
</dbReference>
<keyword evidence="10" id="KW-0251">Elongation factor</keyword>
<proteinExistence type="predicted"/>
<dbReference type="NCBIfam" id="TIGR00475">
    <property type="entry name" value="selB"/>
    <property type="match status" value="1"/>
</dbReference>
<dbReference type="InterPro" id="IPR015191">
    <property type="entry name" value="SelB_WHD4"/>
</dbReference>
<protein>
    <recommendedName>
        <fullName evidence="2">Selenocysteine-specific elongation factor</fullName>
    </recommendedName>
    <alternativeName>
        <fullName evidence="8">SelB translation factor</fullName>
    </alternativeName>
</protein>
<dbReference type="GO" id="GO:0003723">
    <property type="term" value="F:RNA binding"/>
    <property type="evidence" value="ECO:0007669"/>
    <property type="project" value="InterPro"/>
</dbReference>
<dbReference type="SUPFAM" id="SSF50447">
    <property type="entry name" value="Translation proteins"/>
    <property type="match status" value="1"/>
</dbReference>
<dbReference type="PANTHER" id="PTHR43721:SF22">
    <property type="entry name" value="ELONGATION FACTOR TU, MITOCHONDRIAL"/>
    <property type="match status" value="1"/>
</dbReference>
<comment type="function">
    <text evidence="7">Translation factor necessary for the incorporation of selenocysteine into proteins. It probably replaces EF-Tu for the insertion of selenocysteine directed by the UGA codon. SelB binds GTP and GDP.</text>
</comment>
<dbReference type="PANTHER" id="PTHR43721">
    <property type="entry name" value="ELONGATION FACTOR TU-RELATED"/>
    <property type="match status" value="1"/>
</dbReference>
<dbReference type="CDD" id="cd15491">
    <property type="entry name" value="selB_III"/>
    <property type="match status" value="1"/>
</dbReference>
<keyword evidence="4" id="KW-0547">Nucleotide-binding</keyword>
<dbReference type="SUPFAM" id="SSF52540">
    <property type="entry name" value="P-loop containing nucleoside triphosphate hydrolases"/>
    <property type="match status" value="1"/>
</dbReference>
<dbReference type="Gene3D" id="2.40.30.10">
    <property type="entry name" value="Translation factors"/>
    <property type="match status" value="2"/>
</dbReference>
<dbReference type="PROSITE" id="PS00301">
    <property type="entry name" value="G_TR_1"/>
    <property type="match status" value="1"/>
</dbReference>
<dbReference type="RefSeq" id="WP_035379684.1">
    <property type="nucleotide sequence ID" value="NZ_AZQP01000020.1"/>
</dbReference>
<evidence type="ECO:0000256" key="2">
    <source>
        <dbReference type="ARBA" id="ARBA00015953"/>
    </source>
</evidence>
<dbReference type="GO" id="GO:0003746">
    <property type="term" value="F:translation elongation factor activity"/>
    <property type="evidence" value="ECO:0007669"/>
    <property type="project" value="UniProtKB-KW"/>
</dbReference>
<dbReference type="InterPro" id="IPR015190">
    <property type="entry name" value="Elong_fac_SelB-wing-hlx_typ-2"/>
</dbReference>
<evidence type="ECO:0000256" key="1">
    <source>
        <dbReference type="ARBA" id="ARBA00004496"/>
    </source>
</evidence>
<evidence type="ECO:0000256" key="8">
    <source>
        <dbReference type="ARBA" id="ARBA00031615"/>
    </source>
</evidence>
<dbReference type="InterPro" id="IPR004161">
    <property type="entry name" value="EFTu-like_2"/>
</dbReference>
<accession>A0A017RV57</accession>
<dbReference type="InterPro" id="IPR027417">
    <property type="entry name" value="P-loop_NTPase"/>
</dbReference>
<dbReference type="Pfam" id="PF03144">
    <property type="entry name" value="GTP_EFTU_D2"/>
    <property type="match status" value="1"/>
</dbReference>
<dbReference type="InterPro" id="IPR000795">
    <property type="entry name" value="T_Tr_GTP-bd_dom"/>
</dbReference>
<dbReference type="OrthoDB" id="9804504at2"/>
<evidence type="ECO:0000256" key="3">
    <source>
        <dbReference type="ARBA" id="ARBA00022490"/>
    </source>
</evidence>
<keyword evidence="3" id="KW-0963">Cytoplasm</keyword>
<evidence type="ECO:0000313" key="11">
    <source>
        <dbReference type="Proteomes" id="UP000019681"/>
    </source>
</evidence>
<dbReference type="InterPro" id="IPR009001">
    <property type="entry name" value="Transl_elong_EF1A/Init_IF2_C"/>
</dbReference>
<dbReference type="InterPro" id="IPR050055">
    <property type="entry name" value="EF-Tu_GTPase"/>
</dbReference>
<dbReference type="PROSITE" id="PS51722">
    <property type="entry name" value="G_TR_2"/>
    <property type="match status" value="1"/>
</dbReference>
<dbReference type="PRINTS" id="PR00315">
    <property type="entry name" value="ELONGATNFCT"/>
</dbReference>
<dbReference type="InterPro" id="IPR036390">
    <property type="entry name" value="WH_DNA-bd_sf"/>
</dbReference>
<dbReference type="GO" id="GO:0001514">
    <property type="term" value="P:selenocysteine incorporation"/>
    <property type="evidence" value="ECO:0007669"/>
    <property type="project" value="InterPro"/>
</dbReference>
<dbReference type="STRING" id="1403537.Q428_07840"/>
<dbReference type="Gene3D" id="1.10.10.2770">
    <property type="match status" value="1"/>
</dbReference>
<organism evidence="10 11">
    <name type="scientific">Fervidicella metallireducens AeB</name>
    <dbReference type="NCBI Taxonomy" id="1403537"/>
    <lineage>
        <taxon>Bacteria</taxon>
        <taxon>Bacillati</taxon>
        <taxon>Bacillota</taxon>
        <taxon>Clostridia</taxon>
        <taxon>Eubacteriales</taxon>
        <taxon>Clostridiaceae</taxon>
        <taxon>Fervidicella</taxon>
    </lineage>
</organism>
<dbReference type="InterPro" id="IPR031157">
    <property type="entry name" value="G_TR_CS"/>
</dbReference>
<evidence type="ECO:0000256" key="6">
    <source>
        <dbReference type="ARBA" id="ARBA00023134"/>
    </source>
</evidence>
<dbReference type="InterPro" id="IPR057335">
    <property type="entry name" value="Beta-barrel_SelB"/>
</dbReference>
<dbReference type="FunFam" id="3.40.50.300:FF:001064">
    <property type="entry name" value="Selenocysteine-specific translation elongation factor"/>
    <property type="match status" value="1"/>
</dbReference>
<dbReference type="InterPro" id="IPR009000">
    <property type="entry name" value="Transl_B-barrel_sf"/>
</dbReference>
<sequence>MQHIIIGTAGHIDHGKTTLIKSLTGRETDTLKEEKERGITINLGFTYFDLPSGRRAGIVDVPGHEKFIKNMLAGVSGIDIVLLVIAADEGIMPQTREHLNILELLDIDKGIVVVTKTDLVDEEWLTIINNEIKNALKNSFLKDAPIVNVSSRTGNGINELISILDEQTRKVRKRNISSKFRVPIDRVFGVNGFGTVITGTLIEGRLNLGEQCEIFTSRIKTRIRNIQVHGENVKSAEAGQRVAINLLNVKVSDVKRGDVLSSIDNISNSLMIDCRLKYLEDAPKALKNRDRVRLYHGTSEVLARVVILDKEFVDAGESALVQLRLEYPIAAKYGDKFIIRSYSPIVTIGGGRILDANPLKHKSFDRKVIEELHLKETGSGEDIIERLILNNSSEFLSREDIKKHIDGIDSFDEIIDKLVDSEKIVKINSKESELFIHRDYFNSISKKAYETLDKFHKQNPLSLGMPKEDFKIKVFDKNIKQKILDEIICKLNENILNVKGNYIFLKDFYISLNEKQTEIKNKILCELDKFRFQPPKVGDYLMNLKIEGKEANQILNYLVDIGEVIEISDDIYIKTSYLNEAETRVIDYIQKNGNISVAQFRDDLSISRKYAVMLLEFFDTKRITKRVGDVRILNEYNG</sequence>
<dbReference type="Pfam" id="PF09107">
    <property type="entry name" value="WHD_3rd_SelB"/>
    <property type="match status" value="1"/>
</dbReference>
<comment type="subcellular location">
    <subcellularLocation>
        <location evidence="1">Cytoplasm</location>
    </subcellularLocation>
</comment>
<dbReference type="AlphaFoldDB" id="A0A017RV57"/>
<dbReference type="Gene3D" id="3.40.50.300">
    <property type="entry name" value="P-loop containing nucleotide triphosphate hydrolases"/>
    <property type="match status" value="1"/>
</dbReference>
<dbReference type="GO" id="GO:0005525">
    <property type="term" value="F:GTP binding"/>
    <property type="evidence" value="ECO:0007669"/>
    <property type="project" value="UniProtKB-KW"/>
</dbReference>
<dbReference type="EMBL" id="AZQP01000020">
    <property type="protein sequence ID" value="EYE88486.1"/>
    <property type="molecule type" value="Genomic_DNA"/>
</dbReference>
<reference evidence="10 11" key="1">
    <citation type="journal article" date="2014" name="Genome Announc.">
        <title>Draft Genome Sequence of Fervidicella metallireducens Strain AeBT, an Iron-Reducing Thermoanaerobe from the Great Artesian Basin.</title>
        <authorList>
            <person name="Patel B.K."/>
        </authorList>
    </citation>
    <scope>NUCLEOTIDE SEQUENCE [LARGE SCALE GENOMIC DNA]</scope>
    <source>
        <strain evidence="10 11">AeB</strain>
    </source>
</reference>
<dbReference type="Gene3D" id="1.10.10.10">
    <property type="entry name" value="Winged helix-like DNA-binding domain superfamily/Winged helix DNA-binding domain"/>
    <property type="match status" value="1"/>
</dbReference>
<feature type="domain" description="Tr-type G" evidence="9">
    <location>
        <begin position="1"/>
        <end position="172"/>
    </location>
</feature>
<dbReference type="Pfam" id="PF00009">
    <property type="entry name" value="GTP_EFTU"/>
    <property type="match status" value="1"/>
</dbReference>
<dbReference type="Pfam" id="PF09106">
    <property type="entry name" value="WHD_2nd_SelB"/>
    <property type="match status" value="1"/>
</dbReference>
<name>A0A017RV57_9CLOT</name>
<keyword evidence="11" id="KW-1185">Reference proteome</keyword>
<dbReference type="GO" id="GO:0003924">
    <property type="term" value="F:GTPase activity"/>
    <property type="evidence" value="ECO:0007669"/>
    <property type="project" value="InterPro"/>
</dbReference>
<dbReference type="Proteomes" id="UP000019681">
    <property type="component" value="Unassembled WGS sequence"/>
</dbReference>
<evidence type="ECO:0000313" key="10">
    <source>
        <dbReference type="EMBL" id="EYE88486.1"/>
    </source>
</evidence>
<comment type="caution">
    <text evidence="10">The sequence shown here is derived from an EMBL/GenBank/DDBJ whole genome shotgun (WGS) entry which is preliminary data.</text>
</comment>
<dbReference type="Pfam" id="PF25461">
    <property type="entry name" value="Beta-barrel_SelB"/>
    <property type="match status" value="1"/>
</dbReference>
<keyword evidence="5" id="KW-0648">Protein biosynthesis</keyword>
<keyword evidence="6" id="KW-0342">GTP-binding</keyword>